<dbReference type="Gene3D" id="3.30.200.20">
    <property type="entry name" value="Phosphorylase Kinase, domain 1"/>
    <property type="match status" value="1"/>
</dbReference>
<feature type="domain" description="Protein kinase" evidence="24">
    <location>
        <begin position="1584"/>
        <end position="1854"/>
    </location>
</feature>
<evidence type="ECO:0000256" key="16">
    <source>
        <dbReference type="ARBA" id="ARBA00022989"/>
    </source>
</evidence>
<dbReference type="InterPro" id="IPR001611">
    <property type="entry name" value="Leu-rich_rpt"/>
</dbReference>
<evidence type="ECO:0000256" key="7">
    <source>
        <dbReference type="ARBA" id="ARBA00022553"/>
    </source>
</evidence>
<keyword evidence="14" id="KW-0418">Kinase</keyword>
<keyword evidence="26" id="KW-1185">Reference proteome</keyword>
<evidence type="ECO:0000256" key="20">
    <source>
        <dbReference type="ARBA" id="ARBA00047899"/>
    </source>
</evidence>
<dbReference type="Gene3D" id="1.10.510.10">
    <property type="entry name" value="Transferase(Phosphotransferase) domain 1"/>
    <property type="match status" value="1"/>
</dbReference>
<dbReference type="InterPro" id="IPR006527">
    <property type="entry name" value="F-box-assoc_dom_typ1"/>
</dbReference>
<dbReference type="InterPro" id="IPR051809">
    <property type="entry name" value="Plant_receptor-like_S/T_kinase"/>
</dbReference>
<dbReference type="PROSITE" id="PS00107">
    <property type="entry name" value="PROTEIN_KINASE_ATP"/>
    <property type="match status" value="1"/>
</dbReference>
<evidence type="ECO:0000256" key="3">
    <source>
        <dbReference type="ARBA" id="ARBA00009592"/>
    </source>
</evidence>
<evidence type="ECO:0000256" key="6">
    <source>
        <dbReference type="ARBA" id="ARBA00022527"/>
    </source>
</evidence>
<dbReference type="SMART" id="SM00220">
    <property type="entry name" value="S_TKc"/>
    <property type="match status" value="1"/>
</dbReference>
<dbReference type="Pfam" id="PF07714">
    <property type="entry name" value="PK_Tyr_Ser-Thr"/>
    <property type="match status" value="1"/>
</dbReference>
<keyword evidence="9" id="KW-0808">Transferase</keyword>
<dbReference type="Pfam" id="PF23598">
    <property type="entry name" value="LRR_14"/>
    <property type="match status" value="1"/>
</dbReference>
<comment type="similarity">
    <text evidence="2">Belongs to the protein kinase superfamily. Ser/Thr protein kinase family.</text>
</comment>
<feature type="binding site" evidence="22">
    <location>
        <position position="1613"/>
    </location>
    <ligand>
        <name>ATP</name>
        <dbReference type="ChEBI" id="CHEBI:30616"/>
    </ligand>
</feature>
<dbReference type="OrthoDB" id="676979at2759"/>
<dbReference type="GO" id="GO:0005524">
    <property type="term" value="F:ATP binding"/>
    <property type="evidence" value="ECO:0007669"/>
    <property type="project" value="UniProtKB-UniRule"/>
</dbReference>
<feature type="transmembrane region" description="Helical" evidence="23">
    <location>
        <begin position="1532"/>
        <end position="1554"/>
    </location>
</feature>
<dbReference type="Proteomes" id="UP000188268">
    <property type="component" value="Unassembled WGS sequence"/>
</dbReference>
<evidence type="ECO:0000256" key="1">
    <source>
        <dbReference type="ARBA" id="ARBA00004251"/>
    </source>
</evidence>
<dbReference type="PANTHER" id="PTHR27008:SF499">
    <property type="entry name" value="OS06G0581500 PROTEIN"/>
    <property type="match status" value="1"/>
</dbReference>
<keyword evidence="10 23" id="KW-0812">Transmembrane</keyword>
<keyword evidence="15 22" id="KW-0067">ATP-binding</keyword>
<dbReference type="InterPro" id="IPR055414">
    <property type="entry name" value="LRR_R13L4/SHOC2-like"/>
</dbReference>
<dbReference type="InterPro" id="IPR000719">
    <property type="entry name" value="Prot_kinase_dom"/>
</dbReference>
<evidence type="ECO:0000256" key="10">
    <source>
        <dbReference type="ARBA" id="ARBA00022692"/>
    </source>
</evidence>
<dbReference type="InterPro" id="IPR017441">
    <property type="entry name" value="Protein_kinase_ATP_BS"/>
</dbReference>
<dbReference type="InterPro" id="IPR001245">
    <property type="entry name" value="Ser-Thr/Tyr_kinase_cat_dom"/>
</dbReference>
<dbReference type="FunFam" id="3.80.10.10:FF:000275">
    <property type="entry name" value="Leucine-rich repeat receptor-like protein kinase"/>
    <property type="match status" value="2"/>
</dbReference>
<evidence type="ECO:0000256" key="17">
    <source>
        <dbReference type="ARBA" id="ARBA00023136"/>
    </source>
</evidence>
<dbReference type="InterPro" id="IPR008271">
    <property type="entry name" value="Ser/Thr_kinase_AS"/>
</dbReference>
<evidence type="ECO:0000256" key="22">
    <source>
        <dbReference type="PROSITE-ProRule" id="PRU10141"/>
    </source>
</evidence>
<dbReference type="InterPro" id="IPR003591">
    <property type="entry name" value="Leu-rich_rpt_typical-subtyp"/>
</dbReference>
<evidence type="ECO:0000256" key="19">
    <source>
        <dbReference type="ARBA" id="ARBA00023180"/>
    </source>
</evidence>
<keyword evidence="5" id="KW-1003">Cell membrane</keyword>
<dbReference type="FunFam" id="3.80.10.10:FF:000288">
    <property type="entry name" value="LRR receptor-like serine/threonine-protein kinase EFR"/>
    <property type="match status" value="2"/>
</dbReference>
<evidence type="ECO:0000256" key="15">
    <source>
        <dbReference type="ARBA" id="ARBA00022840"/>
    </source>
</evidence>
<dbReference type="SUPFAM" id="SSF81383">
    <property type="entry name" value="F-box domain"/>
    <property type="match status" value="1"/>
</dbReference>
<dbReference type="Pfam" id="PF00560">
    <property type="entry name" value="LRR_1"/>
    <property type="match status" value="7"/>
</dbReference>
<evidence type="ECO:0000313" key="25">
    <source>
        <dbReference type="EMBL" id="OMP05936.1"/>
    </source>
</evidence>
<dbReference type="OMA" id="FAMGHRR"/>
<dbReference type="InterPro" id="IPR001810">
    <property type="entry name" value="F-box_dom"/>
</dbReference>
<evidence type="ECO:0000256" key="12">
    <source>
        <dbReference type="ARBA" id="ARBA00022737"/>
    </source>
</evidence>
<dbReference type="Pfam" id="PF07734">
    <property type="entry name" value="FBA_1"/>
    <property type="match status" value="1"/>
</dbReference>
<dbReference type="GO" id="GO:0004674">
    <property type="term" value="F:protein serine/threonine kinase activity"/>
    <property type="evidence" value="ECO:0007669"/>
    <property type="project" value="UniProtKB-KW"/>
</dbReference>
<evidence type="ECO:0000256" key="4">
    <source>
        <dbReference type="ARBA" id="ARBA00012513"/>
    </source>
</evidence>
<evidence type="ECO:0000256" key="23">
    <source>
        <dbReference type="SAM" id="Phobius"/>
    </source>
</evidence>
<dbReference type="GO" id="GO:0005886">
    <property type="term" value="C:plasma membrane"/>
    <property type="evidence" value="ECO:0007669"/>
    <property type="project" value="UniProtKB-SubCell"/>
</dbReference>
<dbReference type="Gene3D" id="3.80.10.10">
    <property type="entry name" value="Ribonuclease Inhibitor"/>
    <property type="match status" value="6"/>
</dbReference>
<keyword evidence="19" id="KW-0325">Glycoprotein</keyword>
<evidence type="ECO:0000256" key="8">
    <source>
        <dbReference type="ARBA" id="ARBA00022614"/>
    </source>
</evidence>
<proteinExistence type="inferred from homology"/>
<comment type="similarity">
    <text evidence="3">Belongs to the RLP family.</text>
</comment>
<name>A0A1R3KFQ5_COCAP</name>
<dbReference type="SUPFAM" id="SSF52047">
    <property type="entry name" value="RNI-like"/>
    <property type="match status" value="1"/>
</dbReference>
<evidence type="ECO:0000256" key="13">
    <source>
        <dbReference type="ARBA" id="ARBA00022741"/>
    </source>
</evidence>
<dbReference type="InterPro" id="IPR013210">
    <property type="entry name" value="LRR_N_plant-typ"/>
</dbReference>
<evidence type="ECO:0000256" key="9">
    <source>
        <dbReference type="ARBA" id="ARBA00022679"/>
    </source>
</evidence>
<dbReference type="PANTHER" id="PTHR27008">
    <property type="entry name" value="OS04G0122200 PROTEIN"/>
    <property type="match status" value="1"/>
</dbReference>
<evidence type="ECO:0000256" key="5">
    <source>
        <dbReference type="ARBA" id="ARBA00022475"/>
    </source>
</evidence>
<dbReference type="Pfam" id="PF13855">
    <property type="entry name" value="LRR_8"/>
    <property type="match status" value="3"/>
</dbReference>
<dbReference type="Gramene" id="OMP05936">
    <property type="protein sequence ID" value="OMP05936"/>
    <property type="gene ID" value="CCACVL1_01784"/>
</dbReference>
<dbReference type="InterPro" id="IPR036047">
    <property type="entry name" value="F-box-like_dom_sf"/>
</dbReference>
<evidence type="ECO:0000256" key="2">
    <source>
        <dbReference type="ARBA" id="ARBA00008684"/>
    </source>
</evidence>
<reference evidence="25 26" key="1">
    <citation type="submission" date="2013-09" db="EMBL/GenBank/DDBJ databases">
        <title>Corchorus capsularis genome sequencing.</title>
        <authorList>
            <person name="Alam M."/>
            <person name="Haque M.S."/>
            <person name="Islam M.S."/>
            <person name="Emdad E.M."/>
            <person name="Islam M.M."/>
            <person name="Ahmed B."/>
            <person name="Halim A."/>
            <person name="Hossen Q.M.M."/>
            <person name="Hossain M.Z."/>
            <person name="Ahmed R."/>
            <person name="Khan M.M."/>
            <person name="Islam R."/>
            <person name="Rashid M.M."/>
            <person name="Khan S.A."/>
            <person name="Rahman M.S."/>
            <person name="Alam M."/>
        </authorList>
    </citation>
    <scope>NUCLEOTIDE SEQUENCE [LARGE SCALE GENOMIC DNA]</scope>
    <source>
        <strain evidence="26">cv. CVL-1</strain>
        <tissue evidence="25">Whole seedling</tissue>
    </source>
</reference>
<evidence type="ECO:0000259" key="24">
    <source>
        <dbReference type="PROSITE" id="PS50011"/>
    </source>
</evidence>
<dbReference type="SMART" id="SM00369">
    <property type="entry name" value="LRR_TYP"/>
    <property type="match status" value="11"/>
</dbReference>
<evidence type="ECO:0000256" key="14">
    <source>
        <dbReference type="ARBA" id="ARBA00022777"/>
    </source>
</evidence>
<dbReference type="Pfam" id="PF00646">
    <property type="entry name" value="F-box"/>
    <property type="match status" value="1"/>
</dbReference>
<sequence>MILIISWPSGTINTLHLCSWFGVTCSRSNGRVATLNLHGQKLVGSIPPSIGNLTFLTEINLENNSFHGEIPQEVGSLLRLQHLNLTSNSFGGELPTNLTHCSELRTLALNHNRFTGTIPNQLSSLTKLETLAIAANTLTGSISPWMGNFSSLYKLSLARNNLHGTIPNELGQLLGLGFFQLSQNHMSGIVPPSIYNISSIYMFSVAQNQLHGNLPPDIGLTLPDLEEFYCGVNNFTGFIPVSLSNASKLRILEFGGNGLTGTIPRNLGSLRDLITMNFGRNRLGTGRIGDLSFVDSLTNISTLEVLALDGNRFGGELPISMANLSHKLRTFTIGRNLIQGSIPAGIGNIVNLNLLGMEGNQLSGSIPEVVGKLRKLQVLTLHDNRFSGLIPFSFGNLTALTRLSMDENRFEGSIPPSLGNCRKLRVLNVSCNNLNGTIPREIMTLSSISISSSLNSLSGSIPVEVGKLIHIVELNLADNRLSREIPSSLGSCVSLGHLYLGGNAFEGTTPLAFKSLRGVEVIDLSRNNLSGQSPDFFNKLLFLRHLNLSHNDFEGEVSEAGIFANATAFSIYEIPELNPYFKGHDMVPKELIFEIFLRLSAKDLVRFRCLSKDVCQEIDSAPFTMANLNRSKLVFYNTNYIDANSLYVADFDDEDEISKLANPLNPDGCLIRDEFEVYGSCNGLLLLKNKTSRKAYSVDEVYYRWLLLNPLTRNFNKVIPCPREESPDISDDETLFGFWYDSIGNDYKLVQIIQSGNLRYEDDVEIWVFSFASNTWGKQTVPFCSNMFPQQYDNSGVFAYGSLHWLSQAITPSTQTQEIVTLDLTNEEFVHLIDSPSLNCRHRTCYLGSLLVIEGSLALMMREFQEFEYQQQIELYSAVKHEEEDYYVWTKLYNVILLLWMSSCLESAIPTFANESDRVVLNDFKSQVTQDPLNIMASWNNSVHFCSWFGVSCSPLNGRVVILNLEAQKLVGSIPPSIGNLTFLTGINLENNNFHGEIPQEVGRLLRLQHLNLSINSFQGKIPTNLTHCRELRTLSLAYNGFIGKVPNQFTSLSKLRLLELGANNLTGKIPTWIGNFSSLFGLTLSNNNFQGTIPDELGQLSGLGFFQLSGNYLSGIVPPSIYNISSIYFFSVTKNQLQGHLPSDVGVTLPNLKKFYVALNNFTGAIPATLSNASRLQMLDLGGNGLTGTIPRSLGSLGNLIKLGFENNSLGTGKVGDLTFFDSLTNISTLEGLGLAMNNFGGQLPSSIANLSNKLKIFTIGGNLVHGSIPVGIGNLVNLRVLGMEANYLSGTVPEVVGNLQNLNVLSLSDNEFSGLVPFSLGNLTALTELFIGDNRFEGSIPPSLGNCQNLLQLDVSSNNLSGTIPREIMSISSLSISLSLSNNNLSGSIPVEVGKLNNLGMLDLAENILSGEIPNSLSTCVSLERLYLEGNAFEGIFPLALKSLRGVAEIDLSRNNLSGQIPDFLSKLLILNRLNLSYNDFEGEVPQAGIFADASAFSVIGNNKLCGGVQNLHLPTCTRKSHGRHLGPKVVIPVTIAVIFVLLCSLSSCYLLRRSKSHSNALYEEWQSHLSYSDVVKSTNGFSEENLIGSGSFGSVYRGKFSHDETVVAIKVLNLQQKGAARSFIDECNALRSVRHRNLLKIITACSTIDHQGNDFKCLVFEFMPNGNLNQWLHPEANEQFQNRKLSLVQRLNIAIDIASALDYLHHQCETPMVHCDLKPSNVLLDEHMTAHVGDFGLARFLFDSFDNPSSNIHSLSVQLKGSIGYIPPEYGIGGQASIYGDIYSYGILLLEMFTGKSPTDDMFKEDQSLHNFVEAALAEHAMDVVDLSMLSEEDNIEEETKESAMKVEEFVVPVMKIGLSCSAKLPVERMIVTVVVNKLTDIKDRFLKLKRNNKRMIRKH</sequence>
<dbReference type="FunFam" id="3.30.200.20:FF:000432">
    <property type="entry name" value="LRR receptor-like serine/threonine-protein kinase EFR"/>
    <property type="match status" value="1"/>
</dbReference>
<keyword evidence="6" id="KW-0723">Serine/threonine-protein kinase</keyword>
<keyword evidence="18" id="KW-0675">Receptor</keyword>
<dbReference type="FunFam" id="3.80.10.10:FF:001158">
    <property type="entry name" value="Leucine-rich repeat protein kinase family protein"/>
    <property type="match status" value="2"/>
</dbReference>
<keyword evidence="8" id="KW-0433">Leucine-rich repeat</keyword>
<evidence type="ECO:0000256" key="11">
    <source>
        <dbReference type="ARBA" id="ARBA00022729"/>
    </source>
</evidence>
<protein>
    <recommendedName>
        <fullName evidence="4">non-specific serine/threonine protein kinase</fullName>
        <ecNumber evidence="4">2.7.11.1</ecNumber>
    </recommendedName>
</protein>
<keyword evidence="13 22" id="KW-0547">Nucleotide-binding</keyword>
<organism evidence="25 26">
    <name type="scientific">Corchorus capsularis</name>
    <name type="common">Jute</name>
    <dbReference type="NCBI Taxonomy" id="210143"/>
    <lineage>
        <taxon>Eukaryota</taxon>
        <taxon>Viridiplantae</taxon>
        <taxon>Streptophyta</taxon>
        <taxon>Embryophyta</taxon>
        <taxon>Tracheophyta</taxon>
        <taxon>Spermatophyta</taxon>
        <taxon>Magnoliopsida</taxon>
        <taxon>eudicotyledons</taxon>
        <taxon>Gunneridae</taxon>
        <taxon>Pentapetalae</taxon>
        <taxon>rosids</taxon>
        <taxon>malvids</taxon>
        <taxon>Malvales</taxon>
        <taxon>Malvaceae</taxon>
        <taxon>Grewioideae</taxon>
        <taxon>Apeibeae</taxon>
        <taxon>Corchorus</taxon>
    </lineage>
</organism>
<comment type="catalytic activity">
    <reaction evidence="20">
        <text>L-threonyl-[protein] + ATP = O-phospho-L-threonyl-[protein] + ADP + H(+)</text>
        <dbReference type="Rhea" id="RHEA:46608"/>
        <dbReference type="Rhea" id="RHEA-COMP:11060"/>
        <dbReference type="Rhea" id="RHEA-COMP:11605"/>
        <dbReference type="ChEBI" id="CHEBI:15378"/>
        <dbReference type="ChEBI" id="CHEBI:30013"/>
        <dbReference type="ChEBI" id="CHEBI:30616"/>
        <dbReference type="ChEBI" id="CHEBI:61977"/>
        <dbReference type="ChEBI" id="CHEBI:456216"/>
        <dbReference type="EC" id="2.7.11.1"/>
    </reaction>
</comment>
<evidence type="ECO:0000256" key="21">
    <source>
        <dbReference type="ARBA" id="ARBA00048679"/>
    </source>
</evidence>
<evidence type="ECO:0000313" key="26">
    <source>
        <dbReference type="Proteomes" id="UP000188268"/>
    </source>
</evidence>
<dbReference type="EMBL" id="AWWV01005107">
    <property type="protein sequence ID" value="OMP05936.1"/>
    <property type="molecule type" value="Genomic_DNA"/>
</dbReference>
<dbReference type="SUPFAM" id="SSF56112">
    <property type="entry name" value="Protein kinase-like (PK-like)"/>
    <property type="match status" value="1"/>
</dbReference>
<dbReference type="InterPro" id="IPR011009">
    <property type="entry name" value="Kinase-like_dom_sf"/>
</dbReference>
<dbReference type="EC" id="2.7.11.1" evidence="4"/>
<dbReference type="FunFam" id="1.10.510.10:FF:000358">
    <property type="entry name" value="Putative leucine-rich repeat receptor-like serine/threonine-protein kinase"/>
    <property type="match status" value="1"/>
</dbReference>
<keyword evidence="16 23" id="KW-1133">Transmembrane helix</keyword>
<dbReference type="STRING" id="210143.A0A1R3KFQ5"/>
<gene>
    <name evidence="25" type="ORF">CCACVL1_01784</name>
</gene>
<keyword evidence="7" id="KW-0597">Phosphoprotein</keyword>
<keyword evidence="17 23" id="KW-0472">Membrane</keyword>
<keyword evidence="11" id="KW-0732">Signal</keyword>
<comment type="catalytic activity">
    <reaction evidence="21">
        <text>L-seryl-[protein] + ATP = O-phospho-L-seryl-[protein] + ADP + H(+)</text>
        <dbReference type="Rhea" id="RHEA:17989"/>
        <dbReference type="Rhea" id="RHEA-COMP:9863"/>
        <dbReference type="Rhea" id="RHEA-COMP:11604"/>
        <dbReference type="ChEBI" id="CHEBI:15378"/>
        <dbReference type="ChEBI" id="CHEBI:29999"/>
        <dbReference type="ChEBI" id="CHEBI:30616"/>
        <dbReference type="ChEBI" id="CHEBI:83421"/>
        <dbReference type="ChEBI" id="CHEBI:456216"/>
        <dbReference type="EC" id="2.7.11.1"/>
    </reaction>
</comment>
<keyword evidence="12" id="KW-0677">Repeat</keyword>
<comment type="caution">
    <text evidence="25">The sequence shown here is derived from an EMBL/GenBank/DDBJ whole genome shotgun (WGS) entry which is preliminary data.</text>
</comment>
<comment type="subcellular location">
    <subcellularLocation>
        <location evidence="1">Cell membrane</location>
        <topology evidence="1">Single-pass type I membrane protein</topology>
    </subcellularLocation>
</comment>
<dbReference type="InterPro" id="IPR032675">
    <property type="entry name" value="LRR_dom_sf"/>
</dbReference>
<dbReference type="PROSITE" id="PS00108">
    <property type="entry name" value="PROTEIN_KINASE_ST"/>
    <property type="match status" value="1"/>
</dbReference>
<dbReference type="SUPFAM" id="SSF52058">
    <property type="entry name" value="L domain-like"/>
    <property type="match status" value="3"/>
</dbReference>
<evidence type="ECO:0000256" key="18">
    <source>
        <dbReference type="ARBA" id="ARBA00023170"/>
    </source>
</evidence>
<accession>A0A1R3KFQ5</accession>
<dbReference type="PROSITE" id="PS50011">
    <property type="entry name" value="PROTEIN_KINASE_DOM"/>
    <property type="match status" value="1"/>
</dbReference>
<dbReference type="Pfam" id="PF08263">
    <property type="entry name" value="LRRNT_2"/>
    <property type="match status" value="1"/>
</dbReference>